<keyword evidence="8" id="KW-1185">Reference proteome</keyword>
<dbReference type="PANTHER" id="PTHR31145">
    <property type="entry name" value="INTEGRAL MEMBRANE PROTEIN (AFU_ORTHOLOGUE AFUA_7G01610)"/>
    <property type="match status" value="1"/>
</dbReference>
<dbReference type="AlphaFoldDB" id="A0A9P6N0U4"/>
<feature type="region of interest" description="Disordered" evidence="2">
    <location>
        <begin position="1042"/>
        <end position="1121"/>
    </location>
</feature>
<keyword evidence="3" id="KW-0472">Membrane</keyword>
<dbReference type="PANTHER" id="PTHR31145:SF6">
    <property type="entry name" value="INTEGRAL MEMBRANE PROTEIN (AFU_ORTHOLOGUE AFUA_7G01610)"/>
    <property type="match status" value="1"/>
</dbReference>
<dbReference type="Pfam" id="PF06011">
    <property type="entry name" value="TRP"/>
    <property type="match status" value="1"/>
</dbReference>
<evidence type="ECO:0000259" key="5">
    <source>
        <dbReference type="Pfam" id="PF02221"/>
    </source>
</evidence>
<keyword evidence="4" id="KW-0732">Signal</keyword>
<evidence type="ECO:0000256" key="2">
    <source>
        <dbReference type="SAM" id="MobiDB-lite"/>
    </source>
</evidence>
<evidence type="ECO:0000313" key="8">
    <source>
        <dbReference type="Proteomes" id="UP000703661"/>
    </source>
</evidence>
<protein>
    <recommendedName>
        <fullName evidence="1">Phosphatidylglycerol/phosphatidylinositol transfer protein</fullName>
    </recommendedName>
</protein>
<feature type="domain" description="MD-2-related lipid-recognition" evidence="5">
    <location>
        <begin position="16"/>
        <end position="139"/>
    </location>
</feature>
<evidence type="ECO:0000256" key="4">
    <source>
        <dbReference type="SAM" id="SignalP"/>
    </source>
</evidence>
<proteinExistence type="predicted"/>
<feature type="compositionally biased region" description="Low complexity" evidence="2">
    <location>
        <begin position="1139"/>
        <end position="1148"/>
    </location>
</feature>
<reference evidence="7" key="1">
    <citation type="journal article" date="2020" name="Fungal Divers.">
        <title>Resolving the Mortierellaceae phylogeny through synthesis of multi-gene phylogenetics and phylogenomics.</title>
        <authorList>
            <person name="Vandepol N."/>
            <person name="Liber J."/>
            <person name="Desiro A."/>
            <person name="Na H."/>
            <person name="Kennedy M."/>
            <person name="Barry K."/>
            <person name="Grigoriev I.V."/>
            <person name="Miller A.N."/>
            <person name="O'Donnell K."/>
            <person name="Stajich J.E."/>
            <person name="Bonito G."/>
        </authorList>
    </citation>
    <scope>NUCLEOTIDE SEQUENCE</scope>
    <source>
        <strain evidence="7">NRRL 2769</strain>
    </source>
</reference>
<dbReference type="InterPro" id="IPR014756">
    <property type="entry name" value="Ig_E-set"/>
</dbReference>
<feature type="region of interest" description="Disordered" evidence="2">
    <location>
        <begin position="697"/>
        <end position="716"/>
    </location>
</feature>
<evidence type="ECO:0000256" key="1">
    <source>
        <dbReference type="ARBA" id="ARBA00016056"/>
    </source>
</evidence>
<evidence type="ECO:0000313" key="7">
    <source>
        <dbReference type="EMBL" id="KAG0020754.1"/>
    </source>
</evidence>
<dbReference type="Pfam" id="PF02221">
    <property type="entry name" value="E1_DerP2_DerF2"/>
    <property type="match status" value="1"/>
</dbReference>
<name>A0A9P6N0U4_9FUNG</name>
<dbReference type="SUPFAM" id="SSF81296">
    <property type="entry name" value="E set domains"/>
    <property type="match status" value="1"/>
</dbReference>
<sequence length="1196" mass="128491">MVVLACTLFPAATTAWPYADCSGSGDYPVYNLDAVTAHFDPTNKIVELTIQGNFSNVYQYPAAETSQWRARVTADILNTQLHASEGPACSIITGGCPATSGPATISTNFTIDQAAPFAELMIFLQIQSANNQMIVCIGVLLEQSKDNINTIVSYLPLAVALYSGAVSLASIILRATTGNGFMGALATYGLPSTSDVINVHTPGLFDVIFYTQFMVMTGQLSINYPSFYVTFTSLFHWSFLEFRKSFAGDGPANSTSVLPYGGAGSVNQINGPRNGFSSSLRKRFLPEPWNVETSPFLTVPTEPGFLIDGFPSTTPSAYSSSRLLKRQNPKTTSPATHTTIPSSPSPSSSDNVSTDTSSPSPTTTADSTSSTSSTKTKSKTTTSALSSSSSSSAPSPTSTTSPPPVVPNVTDPFSNKNLTFVKYNVSKYGVEAYAAAFGANPSSLFLCTLINTIMAGGASLFISAFLLVVAWLIAKESHQKGKTLEHAFNFVADHSETGGDWTLTNRPPSQMPESSQVMPIKSRQYTVQPYSSIGDINALSEDNLIGRHSLYQQPHQSPGYRRSAFPSNGVPHAASDLRSEAVVPLSISAGPISAQSSTSLPRSPSIDSVDGPAIPLQPTQLSSIRFQTPRESYAKTQRMTHQQAVPDLRNRRMSEIFRDGGYLYEPTINSTSTKAPEEKRSMIKSIKESLGGLFSFSRRTKNNPVKDGSKPKAFEVIRPPRPSTVMEITDDISQAGDDNLRELNSLGISRFFEESGLNNKRDRSLFIANPETMISRTGSVRSSASEVPRASPELIRQTSIATSIHTVSRQIPKPALNTGADMNSIYSGVGSLASEPANTENKRVSATSAQYTYSQTSAESSIADVLRSETPFKLHSGETIKVSKGPEKAVQYWSKISGQYVESTSDPLSERKQTTVLPHVSPPLLLLPTARGYFDTIHVDSSKAAATTQLTRSRTGSRPESPAESHHSSNVAASAGKMHEILDRMFSDEDDDDSETISDGEETCSTFSGRVSATIMALQKREQEECFADAQSLYRSETLEPVQEHFNSETGISSRAGGSGDGSDSVSGAMKLPYKPTRTASGTILRTYSGTSASSSSALQPRPSKSGASSRPLAQTPLYPPSMLSFTGSATSLLLPRTLSRQSSRTSLGEGFVMTKQEHDVNATQPVETRDTKVLDPLHEEPVATSKIHTNNETPS</sequence>
<feature type="compositionally biased region" description="Basic and acidic residues" evidence="2">
    <location>
        <begin position="1168"/>
        <end position="1182"/>
    </location>
</feature>
<dbReference type="InterPro" id="IPR010308">
    <property type="entry name" value="TRP_C"/>
</dbReference>
<dbReference type="InterPro" id="IPR003172">
    <property type="entry name" value="ML_dom"/>
</dbReference>
<feature type="region of interest" description="Disordered" evidence="2">
    <location>
        <begin position="944"/>
        <end position="975"/>
    </location>
</feature>
<feature type="signal peptide" evidence="4">
    <location>
        <begin position="1"/>
        <end position="15"/>
    </location>
</feature>
<organism evidence="7 8">
    <name type="scientific">Entomortierella chlamydospora</name>
    <dbReference type="NCBI Taxonomy" id="101097"/>
    <lineage>
        <taxon>Eukaryota</taxon>
        <taxon>Fungi</taxon>
        <taxon>Fungi incertae sedis</taxon>
        <taxon>Mucoromycota</taxon>
        <taxon>Mortierellomycotina</taxon>
        <taxon>Mortierellomycetes</taxon>
        <taxon>Mortierellales</taxon>
        <taxon>Mortierellaceae</taxon>
        <taxon>Entomortierella</taxon>
    </lineage>
</organism>
<gene>
    <name evidence="7" type="ORF">BGZ80_003636</name>
</gene>
<dbReference type="InterPro" id="IPR040241">
    <property type="entry name" value="TRP_Flc/Pkd2-like"/>
</dbReference>
<feature type="transmembrane region" description="Helical" evidence="3">
    <location>
        <begin position="453"/>
        <end position="474"/>
    </location>
</feature>
<keyword evidence="3" id="KW-1133">Transmembrane helix</keyword>
<keyword evidence="3" id="KW-0812">Transmembrane</keyword>
<evidence type="ECO:0000259" key="6">
    <source>
        <dbReference type="Pfam" id="PF06011"/>
    </source>
</evidence>
<feature type="domain" description="TRP C-terminal" evidence="6">
    <location>
        <begin position="164"/>
        <end position="240"/>
    </location>
</feature>
<feature type="compositionally biased region" description="Low complexity" evidence="2">
    <location>
        <begin position="1051"/>
        <end position="1069"/>
    </location>
</feature>
<dbReference type="Proteomes" id="UP000703661">
    <property type="component" value="Unassembled WGS sequence"/>
</dbReference>
<feature type="chain" id="PRO_5040486438" description="Phosphatidylglycerol/phosphatidylinositol transfer protein" evidence="4">
    <location>
        <begin position="16"/>
        <end position="1196"/>
    </location>
</feature>
<feature type="compositionally biased region" description="Polar residues" evidence="2">
    <location>
        <begin position="1187"/>
        <end position="1196"/>
    </location>
</feature>
<evidence type="ECO:0000256" key="3">
    <source>
        <dbReference type="SAM" id="Phobius"/>
    </source>
</evidence>
<feature type="compositionally biased region" description="Low complexity" evidence="2">
    <location>
        <begin position="1085"/>
        <end position="1106"/>
    </location>
</feature>
<feature type="region of interest" description="Disordered" evidence="2">
    <location>
        <begin position="1139"/>
        <end position="1196"/>
    </location>
</feature>
<comment type="caution">
    <text evidence="7">The sequence shown here is derived from an EMBL/GenBank/DDBJ whole genome shotgun (WGS) entry which is preliminary data.</text>
</comment>
<dbReference type="EMBL" id="JAAAID010000198">
    <property type="protein sequence ID" value="KAG0020754.1"/>
    <property type="molecule type" value="Genomic_DNA"/>
</dbReference>
<feature type="compositionally biased region" description="Polar residues" evidence="2">
    <location>
        <begin position="944"/>
        <end position="958"/>
    </location>
</feature>
<feature type="region of interest" description="Disordered" evidence="2">
    <location>
        <begin position="551"/>
        <end position="572"/>
    </location>
</feature>
<dbReference type="GO" id="GO:0055085">
    <property type="term" value="P:transmembrane transport"/>
    <property type="evidence" value="ECO:0007669"/>
    <property type="project" value="TreeGrafter"/>
</dbReference>
<accession>A0A9P6N0U4</accession>
<feature type="compositionally biased region" description="Low complexity" evidence="2">
    <location>
        <begin position="329"/>
        <end position="400"/>
    </location>
</feature>
<feature type="region of interest" description="Disordered" evidence="2">
    <location>
        <begin position="317"/>
        <end position="411"/>
    </location>
</feature>
<dbReference type="GO" id="GO:0016020">
    <property type="term" value="C:membrane"/>
    <property type="evidence" value="ECO:0007669"/>
    <property type="project" value="TreeGrafter"/>
</dbReference>